<dbReference type="PANTHER" id="PTHR34853:SF1">
    <property type="entry name" value="LIPASE 5"/>
    <property type="match status" value="1"/>
</dbReference>
<dbReference type="GO" id="GO:0004806">
    <property type="term" value="F:triacylglycerol lipase activity"/>
    <property type="evidence" value="ECO:0007669"/>
    <property type="project" value="InterPro"/>
</dbReference>
<dbReference type="InterPro" id="IPR005152">
    <property type="entry name" value="Lipase_secreted"/>
</dbReference>
<dbReference type="EMBL" id="SMKA01000010">
    <property type="protein sequence ID" value="TDC34022.1"/>
    <property type="molecule type" value="Genomic_DNA"/>
</dbReference>
<dbReference type="InterPro" id="IPR029058">
    <property type="entry name" value="AB_hydrolase_fold"/>
</dbReference>
<evidence type="ECO:0000256" key="1">
    <source>
        <dbReference type="SAM" id="MobiDB-lite"/>
    </source>
</evidence>
<keyword evidence="2" id="KW-0732">Signal</keyword>
<dbReference type="Gene3D" id="3.40.50.1820">
    <property type="entry name" value="alpha/beta hydrolase"/>
    <property type="match status" value="2"/>
</dbReference>
<sequence length="396" mass="41887">MRFKHPKRAWTTGLIALLTLTASGAGTAASAVADGTMNHGSATPGPVVSNRNAGPGQLLKSERLPKTLWLPNTAKAYRIHYGSTSHDGRRIAVSGAVFIPRGNAPKAGWPVVSWAHGTVGVADVCANSRSGRSQRDTEFLQSWLAAGYAIVATDYEGLGTHGEHAYLNGNSEAYGVIDIVRAAQQLHEPLSEAWLSVGQSQGAQATLFTGATVRRYAPELDYRGSVGTAPTTQWRLTASVAKPFDPETPANPSVLLILAGLRTTHPDFDPAGYLTPFGQQLLAAAMDTTCFTAIAQQLAGRPSTDVFAVDAAEEARLLDLLESDAEIPIVRHSDPVFLGQGTADLTSYPPATALTAEKLRAVGNDVTFKFYQGADHGGVMAAAKADILAWAADRMR</sequence>
<dbReference type="OrthoDB" id="9798122at2"/>
<protein>
    <submittedName>
        <fullName evidence="3">Lipase</fullName>
    </submittedName>
</protein>
<accession>A0A4R4QFU6</accession>
<evidence type="ECO:0000256" key="2">
    <source>
        <dbReference type="SAM" id="SignalP"/>
    </source>
</evidence>
<gene>
    <name evidence="3" type="ORF">E1261_04770</name>
</gene>
<feature type="region of interest" description="Disordered" evidence="1">
    <location>
        <begin position="36"/>
        <end position="56"/>
    </location>
</feature>
<name>A0A4R4QFU6_9ACTN</name>
<comment type="caution">
    <text evidence="3">The sequence shown here is derived from an EMBL/GenBank/DDBJ whole genome shotgun (WGS) entry which is preliminary data.</text>
</comment>
<feature type="signal peptide" evidence="2">
    <location>
        <begin position="1"/>
        <end position="24"/>
    </location>
</feature>
<feature type="chain" id="PRO_5038457855" evidence="2">
    <location>
        <begin position="25"/>
        <end position="396"/>
    </location>
</feature>
<evidence type="ECO:0000313" key="3">
    <source>
        <dbReference type="EMBL" id="TDC34022.1"/>
    </source>
</evidence>
<dbReference type="PANTHER" id="PTHR34853">
    <property type="match status" value="1"/>
</dbReference>
<dbReference type="AlphaFoldDB" id="A0A4R4QFU6"/>
<dbReference type="GO" id="GO:0016042">
    <property type="term" value="P:lipid catabolic process"/>
    <property type="evidence" value="ECO:0007669"/>
    <property type="project" value="InterPro"/>
</dbReference>
<dbReference type="Pfam" id="PF03583">
    <property type="entry name" value="LIP"/>
    <property type="match status" value="1"/>
</dbReference>
<dbReference type="PIRSF" id="PIRSF029171">
    <property type="entry name" value="Esterase_LipA"/>
    <property type="match status" value="1"/>
</dbReference>
<evidence type="ECO:0000313" key="4">
    <source>
        <dbReference type="Proteomes" id="UP000295075"/>
    </source>
</evidence>
<keyword evidence="4" id="KW-1185">Reference proteome</keyword>
<dbReference type="Proteomes" id="UP000295075">
    <property type="component" value="Unassembled WGS sequence"/>
</dbReference>
<organism evidence="3 4">
    <name type="scientific">Kribbella albertanoniae</name>
    <dbReference type="NCBI Taxonomy" id="1266829"/>
    <lineage>
        <taxon>Bacteria</taxon>
        <taxon>Bacillati</taxon>
        <taxon>Actinomycetota</taxon>
        <taxon>Actinomycetes</taxon>
        <taxon>Propionibacteriales</taxon>
        <taxon>Kribbellaceae</taxon>
        <taxon>Kribbella</taxon>
    </lineage>
</organism>
<proteinExistence type="predicted"/>
<dbReference type="SUPFAM" id="SSF53474">
    <property type="entry name" value="alpha/beta-Hydrolases"/>
    <property type="match status" value="1"/>
</dbReference>
<reference evidence="3 4" key="1">
    <citation type="submission" date="2019-03" db="EMBL/GenBank/DDBJ databases">
        <title>Draft genome sequences of novel Actinobacteria.</title>
        <authorList>
            <person name="Sahin N."/>
            <person name="Ay H."/>
            <person name="Saygin H."/>
        </authorList>
    </citation>
    <scope>NUCLEOTIDE SEQUENCE [LARGE SCALE GENOMIC DNA]</scope>
    <source>
        <strain evidence="3 4">JCM 30547</strain>
    </source>
</reference>